<comment type="caution">
    <text evidence="2">The sequence shown here is derived from an EMBL/GenBank/DDBJ whole genome shotgun (WGS) entry which is preliminary data.</text>
</comment>
<accession>A0A9P5X6V6</accession>
<dbReference type="EMBL" id="MU151348">
    <property type="protein sequence ID" value="KAF9444779.1"/>
    <property type="molecule type" value="Genomic_DNA"/>
</dbReference>
<keyword evidence="3" id="KW-1185">Reference proteome</keyword>
<protein>
    <submittedName>
        <fullName evidence="2">Uncharacterized protein</fullName>
    </submittedName>
</protein>
<evidence type="ECO:0000256" key="1">
    <source>
        <dbReference type="SAM" id="MobiDB-lite"/>
    </source>
</evidence>
<dbReference type="AlphaFoldDB" id="A0A9P5X6V6"/>
<name>A0A9P5X6V6_9AGAR</name>
<reference evidence="2" key="1">
    <citation type="submission" date="2020-11" db="EMBL/GenBank/DDBJ databases">
        <authorList>
            <consortium name="DOE Joint Genome Institute"/>
            <person name="Ahrendt S."/>
            <person name="Riley R."/>
            <person name="Andreopoulos W."/>
            <person name="Labutti K."/>
            <person name="Pangilinan J."/>
            <person name="Ruiz-Duenas F.J."/>
            <person name="Barrasa J.M."/>
            <person name="Sanchez-Garcia M."/>
            <person name="Camarero S."/>
            <person name="Miyauchi S."/>
            <person name="Serrano A."/>
            <person name="Linde D."/>
            <person name="Babiker R."/>
            <person name="Drula E."/>
            <person name="Ayuso-Fernandez I."/>
            <person name="Pacheco R."/>
            <person name="Padilla G."/>
            <person name="Ferreira P."/>
            <person name="Barriuso J."/>
            <person name="Kellner H."/>
            <person name="Castanera R."/>
            <person name="Alfaro M."/>
            <person name="Ramirez L."/>
            <person name="Pisabarro A.G."/>
            <person name="Kuo A."/>
            <person name="Tritt A."/>
            <person name="Lipzen A."/>
            <person name="He G."/>
            <person name="Yan M."/>
            <person name="Ng V."/>
            <person name="Cullen D."/>
            <person name="Martin F."/>
            <person name="Rosso M.-N."/>
            <person name="Henrissat B."/>
            <person name="Hibbett D."/>
            <person name="Martinez A.T."/>
            <person name="Grigoriev I.V."/>
        </authorList>
    </citation>
    <scope>NUCLEOTIDE SEQUENCE</scope>
    <source>
        <strain evidence="2">MF-IS2</strain>
    </source>
</reference>
<sequence>MSISTESERQRYAQELAAYTLRQFAAARSSVDQTGPAATPSASPQRDQRRTPNKAPGTLGGVCSDPSSLSRGMIKTWPEILETTRP</sequence>
<organism evidence="2 3">
    <name type="scientific">Macrolepiota fuliginosa MF-IS2</name>
    <dbReference type="NCBI Taxonomy" id="1400762"/>
    <lineage>
        <taxon>Eukaryota</taxon>
        <taxon>Fungi</taxon>
        <taxon>Dikarya</taxon>
        <taxon>Basidiomycota</taxon>
        <taxon>Agaricomycotina</taxon>
        <taxon>Agaricomycetes</taxon>
        <taxon>Agaricomycetidae</taxon>
        <taxon>Agaricales</taxon>
        <taxon>Agaricineae</taxon>
        <taxon>Agaricaceae</taxon>
        <taxon>Macrolepiota</taxon>
    </lineage>
</organism>
<gene>
    <name evidence="2" type="ORF">P691DRAFT_676957</name>
</gene>
<evidence type="ECO:0000313" key="2">
    <source>
        <dbReference type="EMBL" id="KAF9444779.1"/>
    </source>
</evidence>
<feature type="region of interest" description="Disordered" evidence="1">
    <location>
        <begin position="27"/>
        <end position="86"/>
    </location>
</feature>
<proteinExistence type="predicted"/>
<dbReference type="Proteomes" id="UP000807342">
    <property type="component" value="Unassembled WGS sequence"/>
</dbReference>
<dbReference type="OrthoDB" id="3262732at2759"/>
<evidence type="ECO:0000313" key="3">
    <source>
        <dbReference type="Proteomes" id="UP000807342"/>
    </source>
</evidence>